<keyword evidence="2" id="KW-0808">Transferase</keyword>
<dbReference type="OrthoDB" id="44886at2"/>
<dbReference type="Pfam" id="PF02782">
    <property type="entry name" value="FGGY_C"/>
    <property type="match status" value="1"/>
</dbReference>
<dbReference type="InterPro" id="IPR018485">
    <property type="entry name" value="FGGY_C"/>
</dbReference>
<gene>
    <name evidence="6" type="ORF">AJ81_09170</name>
</gene>
<keyword evidence="7" id="KW-1185">Reference proteome</keyword>
<dbReference type="Proteomes" id="UP000077469">
    <property type="component" value="Chromosome"/>
</dbReference>
<evidence type="ECO:0000313" key="7">
    <source>
        <dbReference type="Proteomes" id="UP000077469"/>
    </source>
</evidence>
<dbReference type="PIRSF" id="PIRSF000538">
    <property type="entry name" value="GlpK"/>
    <property type="match status" value="1"/>
</dbReference>
<reference evidence="6 7" key="1">
    <citation type="submission" date="2014-01" db="EMBL/GenBank/DDBJ databases">
        <title>Genome sequencing of Thermotog hypogea.</title>
        <authorList>
            <person name="Zhang X."/>
            <person name="Alvare G."/>
            <person name="Fristensky B."/>
            <person name="Chen L."/>
            <person name="Suen T."/>
            <person name="Chen Q."/>
            <person name="Ma K."/>
        </authorList>
    </citation>
    <scope>NUCLEOTIDE SEQUENCE [LARGE SCALE GENOMIC DNA]</scope>
    <source>
        <strain evidence="6 7">DSM 11164</strain>
    </source>
</reference>
<dbReference type="InterPro" id="IPR018484">
    <property type="entry name" value="FGGY_N"/>
</dbReference>
<keyword evidence="3" id="KW-0418">Kinase</keyword>
<dbReference type="Gene3D" id="3.30.420.40">
    <property type="match status" value="2"/>
</dbReference>
<dbReference type="SUPFAM" id="SSF53067">
    <property type="entry name" value="Actin-like ATPase domain"/>
    <property type="match status" value="2"/>
</dbReference>
<sequence>MNAYVGIDVGTTNTKILVVTKKGIDKIYKLQTVKKKIDDVEFFDMDSIEKAVRKTLKTIRKSYRIVGIACTSVGESVVPVASGKKLHDPIVWYDTCTKSLYEEYHDLVNQLAPYRISGSRDIYYYSLYKILYMQKKGLVDLGEVECWLPISSYIAYRLTGNAVWDMTQAYRSHMVDIHRRCWNEELLKAFNIRIEQLGKLDYTSSFVGYHDDIPVFLAGHDHLTGTFGLISLFGSELIYDSMGTASYTVAVATEKTNEFHMEGPFMKTGGNVGIAFQGRQYYLASGMRFYGKLIEMTLKLFGLKFSSKRFERLNESISQTPTDPAFYIYANGDNIVGEDIDGINFVQIPPDCSQEQMLQSVYLYLCYTSRITVENLRRLLGKLPIVVGGALVQNQVFMKYKASMLGEPLYYLNTTELTALGAAIAAITGVKDEETLNSLREKITFQRIEPHPQDVLRMNGLYERMTEQYEKLLQRRGGQ</sequence>
<dbReference type="InterPro" id="IPR043129">
    <property type="entry name" value="ATPase_NBD"/>
</dbReference>
<evidence type="ECO:0000256" key="2">
    <source>
        <dbReference type="ARBA" id="ARBA00022679"/>
    </source>
</evidence>
<dbReference type="STRING" id="1123384.AJ81_09170"/>
<proteinExistence type="inferred from homology"/>
<dbReference type="RefSeq" id="WP_051368776.1">
    <property type="nucleotide sequence ID" value="NC_022795.1"/>
</dbReference>
<dbReference type="GO" id="GO:0005975">
    <property type="term" value="P:carbohydrate metabolic process"/>
    <property type="evidence" value="ECO:0007669"/>
    <property type="project" value="InterPro"/>
</dbReference>
<dbReference type="GO" id="GO:0016301">
    <property type="term" value="F:kinase activity"/>
    <property type="evidence" value="ECO:0007669"/>
    <property type="project" value="UniProtKB-KW"/>
</dbReference>
<feature type="domain" description="Carbohydrate kinase FGGY N-terminal" evidence="4">
    <location>
        <begin position="4"/>
        <end position="211"/>
    </location>
</feature>
<dbReference type="PATRIC" id="fig|1123384.7.peg.1845"/>
<dbReference type="PANTHER" id="PTHR43095:SF5">
    <property type="entry name" value="XYLULOSE KINASE"/>
    <property type="match status" value="1"/>
</dbReference>
<dbReference type="InterPro" id="IPR000577">
    <property type="entry name" value="Carb_kinase_FGGY"/>
</dbReference>
<accession>A0A0X1KUJ7</accession>
<protein>
    <recommendedName>
        <fullName evidence="8">Carbohydrate kinase</fullName>
    </recommendedName>
</protein>
<name>A0A0X1KUJ7_9THEM</name>
<organism evidence="6 7">
    <name type="scientific">Pseudothermotoga hypogea DSM 11164 = NBRC 106472</name>
    <dbReference type="NCBI Taxonomy" id="1123384"/>
    <lineage>
        <taxon>Bacteria</taxon>
        <taxon>Thermotogati</taxon>
        <taxon>Thermotogota</taxon>
        <taxon>Thermotogae</taxon>
        <taxon>Thermotogales</taxon>
        <taxon>Thermotogaceae</taxon>
        <taxon>Pseudothermotoga</taxon>
    </lineage>
</organism>
<dbReference type="PANTHER" id="PTHR43095">
    <property type="entry name" value="SUGAR KINASE"/>
    <property type="match status" value="1"/>
</dbReference>
<evidence type="ECO:0000313" key="6">
    <source>
        <dbReference type="EMBL" id="AJC74896.1"/>
    </source>
</evidence>
<evidence type="ECO:0000259" key="5">
    <source>
        <dbReference type="Pfam" id="PF02782"/>
    </source>
</evidence>
<dbReference type="CDD" id="cd07773">
    <property type="entry name" value="ASKHA_NBD_FGGY_FK"/>
    <property type="match status" value="1"/>
</dbReference>
<dbReference type="EMBL" id="CP007141">
    <property type="protein sequence ID" value="AJC74896.1"/>
    <property type="molecule type" value="Genomic_DNA"/>
</dbReference>
<evidence type="ECO:0000256" key="3">
    <source>
        <dbReference type="ARBA" id="ARBA00022777"/>
    </source>
</evidence>
<dbReference type="InterPro" id="IPR050406">
    <property type="entry name" value="FGGY_Carb_Kinase"/>
</dbReference>
<evidence type="ECO:0000256" key="1">
    <source>
        <dbReference type="ARBA" id="ARBA00009156"/>
    </source>
</evidence>
<dbReference type="PaxDb" id="1123384-AJ81_09170"/>
<evidence type="ECO:0008006" key="8">
    <source>
        <dbReference type="Google" id="ProtNLM"/>
    </source>
</evidence>
<feature type="domain" description="Carbohydrate kinase FGGY C-terminal" evidence="5">
    <location>
        <begin position="241"/>
        <end position="427"/>
    </location>
</feature>
<dbReference type="Pfam" id="PF00370">
    <property type="entry name" value="FGGY_N"/>
    <property type="match status" value="1"/>
</dbReference>
<comment type="similarity">
    <text evidence="1">Belongs to the FGGY kinase family.</text>
</comment>
<dbReference type="AlphaFoldDB" id="A0A0X1KUJ7"/>
<evidence type="ECO:0000259" key="4">
    <source>
        <dbReference type="Pfam" id="PF00370"/>
    </source>
</evidence>
<dbReference type="KEGG" id="phy:AJ81_09170"/>